<evidence type="ECO:0000313" key="10">
    <source>
        <dbReference type="Proteomes" id="UP000800981"/>
    </source>
</evidence>
<dbReference type="InterPro" id="IPR035906">
    <property type="entry name" value="MetI-like_sf"/>
</dbReference>
<feature type="transmembrane region" description="Helical" evidence="7">
    <location>
        <begin position="40"/>
        <end position="62"/>
    </location>
</feature>
<dbReference type="Proteomes" id="UP000800981">
    <property type="component" value="Unassembled WGS sequence"/>
</dbReference>
<keyword evidence="4 7" id="KW-0812">Transmembrane</keyword>
<protein>
    <submittedName>
        <fullName evidence="9">Sugar ABC transporter permease</fullName>
    </submittedName>
</protein>
<evidence type="ECO:0000256" key="4">
    <source>
        <dbReference type="ARBA" id="ARBA00022692"/>
    </source>
</evidence>
<reference evidence="9 10" key="1">
    <citation type="submission" date="2020-03" db="EMBL/GenBank/DDBJ databases">
        <title>Two novel Motilibacter sp.</title>
        <authorList>
            <person name="Liu S."/>
        </authorList>
    </citation>
    <scope>NUCLEOTIDE SEQUENCE [LARGE SCALE GENOMIC DNA]</scope>
    <source>
        <strain evidence="9 10">E257</strain>
    </source>
</reference>
<feature type="transmembrane region" description="Helical" evidence="7">
    <location>
        <begin position="189"/>
        <end position="211"/>
    </location>
</feature>
<keyword evidence="3" id="KW-1003">Cell membrane</keyword>
<evidence type="ECO:0000256" key="5">
    <source>
        <dbReference type="ARBA" id="ARBA00022989"/>
    </source>
</evidence>
<dbReference type="SUPFAM" id="SSF161098">
    <property type="entry name" value="MetI-like"/>
    <property type="match status" value="1"/>
</dbReference>
<name>A0ABX0GWW3_9ACTN</name>
<evidence type="ECO:0000256" key="7">
    <source>
        <dbReference type="RuleBase" id="RU363032"/>
    </source>
</evidence>
<dbReference type="RefSeq" id="WP_166280437.1">
    <property type="nucleotide sequence ID" value="NZ_JAANNP010000002.1"/>
</dbReference>
<dbReference type="EMBL" id="JAANNP010000002">
    <property type="protein sequence ID" value="NHC13743.1"/>
    <property type="molecule type" value="Genomic_DNA"/>
</dbReference>
<keyword evidence="5 7" id="KW-1133">Transmembrane helix</keyword>
<feature type="transmembrane region" description="Helical" evidence="7">
    <location>
        <begin position="100"/>
        <end position="121"/>
    </location>
</feature>
<feature type="transmembrane region" description="Helical" evidence="7">
    <location>
        <begin position="6"/>
        <end position="28"/>
    </location>
</feature>
<comment type="subcellular location">
    <subcellularLocation>
        <location evidence="1 7">Cell membrane</location>
        <topology evidence="1 7">Multi-pass membrane protein</topology>
    </subcellularLocation>
</comment>
<dbReference type="PANTHER" id="PTHR30193">
    <property type="entry name" value="ABC TRANSPORTER PERMEASE PROTEIN"/>
    <property type="match status" value="1"/>
</dbReference>
<proteinExistence type="inferred from homology"/>
<keyword evidence="6 7" id="KW-0472">Membrane</keyword>
<dbReference type="Pfam" id="PF00528">
    <property type="entry name" value="BPD_transp_1"/>
    <property type="match status" value="1"/>
</dbReference>
<dbReference type="CDD" id="cd06261">
    <property type="entry name" value="TM_PBP2"/>
    <property type="match status" value="1"/>
</dbReference>
<dbReference type="Gene3D" id="1.10.3720.10">
    <property type="entry name" value="MetI-like"/>
    <property type="match status" value="1"/>
</dbReference>
<keyword evidence="2 7" id="KW-0813">Transport</keyword>
<dbReference type="PANTHER" id="PTHR30193:SF18">
    <property type="entry name" value="OSMOPROTECTIVE COMPOUNDS UPTAKE PERMEASE PROTEIN GGTC"/>
    <property type="match status" value="1"/>
</dbReference>
<dbReference type="PROSITE" id="PS50928">
    <property type="entry name" value="ABC_TM1"/>
    <property type="match status" value="1"/>
</dbReference>
<evidence type="ECO:0000256" key="2">
    <source>
        <dbReference type="ARBA" id="ARBA00022448"/>
    </source>
</evidence>
<feature type="transmembrane region" description="Helical" evidence="7">
    <location>
        <begin position="232"/>
        <end position="257"/>
    </location>
</feature>
<dbReference type="InterPro" id="IPR051393">
    <property type="entry name" value="ABC_transporter_permease"/>
</dbReference>
<evidence type="ECO:0000256" key="1">
    <source>
        <dbReference type="ARBA" id="ARBA00004651"/>
    </source>
</evidence>
<evidence type="ECO:0000313" key="9">
    <source>
        <dbReference type="EMBL" id="NHC13743.1"/>
    </source>
</evidence>
<gene>
    <name evidence="9" type="ORF">G9H71_08110</name>
</gene>
<dbReference type="InterPro" id="IPR000515">
    <property type="entry name" value="MetI-like"/>
</dbReference>
<sequence length="322" mass="34975">MEDWQAKAAQLGVAVAGFLAVVALVLLVAERGPRAVRDRLAIALFAGPALVLVGVGLVYPAVRTAVLSLFDADGTSFVGVDNYEWVFTDPQALVTVRNTLVWVVLVPVFATGIGLLYAVLIDRSRFEAVAKSLLFLPMAISFVGASIIWRFVYAYRPPESGQIGLLNQLVVWAGLPPQQFLNDPPWNTFFLVVVMVWIQAGFAMVVLSAAIKAVPAELTEAARLDGASPWQLFRNVTLPCIRPSLVVVLTTVVIGVLKVFDIVRTTTGGQFDTSVLANEMYVQSFTAGEYGRGAALAVLIFVLVVPVVAYNVRQLRRTREVR</sequence>
<accession>A0ABX0GWW3</accession>
<evidence type="ECO:0000259" key="8">
    <source>
        <dbReference type="PROSITE" id="PS50928"/>
    </source>
</evidence>
<evidence type="ECO:0000256" key="6">
    <source>
        <dbReference type="ARBA" id="ARBA00023136"/>
    </source>
</evidence>
<evidence type="ECO:0000256" key="3">
    <source>
        <dbReference type="ARBA" id="ARBA00022475"/>
    </source>
</evidence>
<keyword evidence="10" id="KW-1185">Reference proteome</keyword>
<feature type="domain" description="ABC transmembrane type-1" evidence="8">
    <location>
        <begin position="96"/>
        <end position="311"/>
    </location>
</feature>
<feature type="transmembrane region" description="Helical" evidence="7">
    <location>
        <begin position="133"/>
        <end position="152"/>
    </location>
</feature>
<organism evidence="9 10">
    <name type="scientific">Motilibacter deserti</name>
    <dbReference type="NCBI Taxonomy" id="2714956"/>
    <lineage>
        <taxon>Bacteria</taxon>
        <taxon>Bacillati</taxon>
        <taxon>Actinomycetota</taxon>
        <taxon>Actinomycetes</taxon>
        <taxon>Motilibacterales</taxon>
        <taxon>Motilibacteraceae</taxon>
        <taxon>Motilibacter</taxon>
    </lineage>
</organism>
<comment type="caution">
    <text evidence="9">The sequence shown here is derived from an EMBL/GenBank/DDBJ whole genome shotgun (WGS) entry which is preliminary data.</text>
</comment>
<feature type="transmembrane region" description="Helical" evidence="7">
    <location>
        <begin position="290"/>
        <end position="312"/>
    </location>
</feature>
<comment type="similarity">
    <text evidence="7">Belongs to the binding-protein-dependent transport system permease family.</text>
</comment>